<dbReference type="PANTHER" id="PTHR43135">
    <property type="entry name" value="ALPHA-D-RIBOSE 1-METHYLPHOSPHONATE 5-TRIPHOSPHATE DIPHOSPHATASE"/>
    <property type="match status" value="1"/>
</dbReference>
<dbReference type="InterPro" id="IPR013108">
    <property type="entry name" value="Amidohydro_3"/>
</dbReference>
<dbReference type="OrthoDB" id="9802793at2"/>
<dbReference type="GO" id="GO:0016810">
    <property type="term" value="F:hydrolase activity, acting on carbon-nitrogen (but not peptide) bonds"/>
    <property type="evidence" value="ECO:0007669"/>
    <property type="project" value="InterPro"/>
</dbReference>
<dbReference type="InterPro" id="IPR032466">
    <property type="entry name" value="Metal_Hydrolase"/>
</dbReference>
<name>A0A0K0XS36_9GAMM</name>
<dbReference type="STRING" id="1579979.WM2015_112"/>
<sequence length="402" mass="43175">MRTLQLLVGLAALTLTSSLMAQDLAVRAGTLHTGTGERHSPGVVLIRDGVIEAVGPADSIRIPEDIEVISVPVATPGLIDVRNVVGLAGAANQPHDQDQLESSAAIQPQLRALDAYNPRERLVGWLREHGITTIHTGHAPGEVISGQTLIAKTRGDTVDEAVLQPVFGLAATLGDQSTRHDRSTPGSRSKSVAMLRQELIRAQEYARQREDGEGSRDLSLEMLAQVLAGEHPLIVEVHKHSDIMTALRLADEFDFELMLSGASDAHLLIDEIREAGVPVLIHPTMMRARGPEVENFSFTTALRLQEAGIPVAIQGGYESYVPKARVVLWEAAMTLPYGASFDQALALITSAPAEILGLSDRIGSLEVGKDGDLALFDGDPFEYTTHVIGTIIEGERVSAESR</sequence>
<dbReference type="SUPFAM" id="SSF51556">
    <property type="entry name" value="Metallo-dependent hydrolases"/>
    <property type="match status" value="1"/>
</dbReference>
<dbReference type="InterPro" id="IPR011059">
    <property type="entry name" value="Metal-dep_hydrolase_composite"/>
</dbReference>
<dbReference type="InterPro" id="IPR051781">
    <property type="entry name" value="Metallo-dep_Hydrolase"/>
</dbReference>
<dbReference type="PANTHER" id="PTHR43135:SF3">
    <property type="entry name" value="ALPHA-D-RIBOSE 1-METHYLPHOSPHONATE 5-TRIPHOSPHATE DIPHOSPHATASE"/>
    <property type="match status" value="1"/>
</dbReference>
<gene>
    <name evidence="1" type="ORF">WM2015_112</name>
</gene>
<protein>
    <submittedName>
        <fullName evidence="1">Amidohydrolase</fullName>
    </submittedName>
</protein>
<dbReference type="KEGG" id="wma:WM2015_112"/>
<dbReference type="Pfam" id="PF07969">
    <property type="entry name" value="Amidohydro_3"/>
    <property type="match status" value="1"/>
</dbReference>
<dbReference type="Proteomes" id="UP000066624">
    <property type="component" value="Chromosome"/>
</dbReference>
<dbReference type="SUPFAM" id="SSF51338">
    <property type="entry name" value="Composite domain of metallo-dependent hydrolases"/>
    <property type="match status" value="1"/>
</dbReference>
<proteinExistence type="predicted"/>
<accession>A0A0K0XS36</accession>
<evidence type="ECO:0000313" key="1">
    <source>
        <dbReference type="EMBL" id="AKS40503.1"/>
    </source>
</evidence>
<dbReference type="EMBL" id="CP012154">
    <property type="protein sequence ID" value="AKS40503.1"/>
    <property type="molecule type" value="Genomic_DNA"/>
</dbReference>
<organism evidence="1 2">
    <name type="scientific">Wenzhouxiangella marina</name>
    <dbReference type="NCBI Taxonomy" id="1579979"/>
    <lineage>
        <taxon>Bacteria</taxon>
        <taxon>Pseudomonadati</taxon>
        <taxon>Pseudomonadota</taxon>
        <taxon>Gammaproteobacteria</taxon>
        <taxon>Chromatiales</taxon>
        <taxon>Wenzhouxiangellaceae</taxon>
        <taxon>Wenzhouxiangella</taxon>
    </lineage>
</organism>
<dbReference type="RefSeq" id="WP_049724216.1">
    <property type="nucleotide sequence ID" value="NZ_CP012154.1"/>
</dbReference>
<dbReference type="Gene3D" id="2.30.40.10">
    <property type="entry name" value="Urease, subunit C, domain 1"/>
    <property type="match status" value="1"/>
</dbReference>
<dbReference type="Gene3D" id="3.20.20.140">
    <property type="entry name" value="Metal-dependent hydrolases"/>
    <property type="match status" value="1"/>
</dbReference>
<dbReference type="PATRIC" id="fig|1579979.3.peg.117"/>
<reference evidence="1 2" key="1">
    <citation type="submission" date="2015-07" db="EMBL/GenBank/DDBJ databases">
        <authorList>
            <person name="Noorani M."/>
        </authorList>
    </citation>
    <scope>NUCLEOTIDE SEQUENCE [LARGE SCALE GENOMIC DNA]</scope>
    <source>
        <strain evidence="1 2">KCTC 42284</strain>
    </source>
</reference>
<keyword evidence="1" id="KW-0378">Hydrolase</keyword>
<keyword evidence="2" id="KW-1185">Reference proteome</keyword>
<evidence type="ECO:0000313" key="2">
    <source>
        <dbReference type="Proteomes" id="UP000066624"/>
    </source>
</evidence>
<dbReference type="AlphaFoldDB" id="A0A0K0XS36"/>